<accession>A0ABT3LVQ3</accession>
<dbReference type="EMBL" id="JAMQPV010000001">
    <property type="protein sequence ID" value="MCW7461433.1"/>
    <property type="molecule type" value="Genomic_DNA"/>
</dbReference>
<evidence type="ECO:0000256" key="1">
    <source>
        <dbReference type="SAM" id="SignalP"/>
    </source>
</evidence>
<feature type="chain" id="PRO_5045446991" description="Lactonase" evidence="1">
    <location>
        <begin position="37"/>
        <end position="422"/>
    </location>
</feature>
<gene>
    <name evidence="2" type="ORF">ND812_04950</name>
</gene>
<keyword evidence="1" id="KW-0732">Signal</keyword>
<dbReference type="Gene3D" id="2.130.10.10">
    <property type="entry name" value="YVTN repeat-like/Quinoprotein amine dehydrogenase"/>
    <property type="match status" value="1"/>
</dbReference>
<proteinExistence type="predicted"/>
<keyword evidence="3" id="KW-1185">Reference proteome</keyword>
<comment type="caution">
    <text evidence="2">The sequence shown here is derived from an EMBL/GenBank/DDBJ whole genome shotgun (WGS) entry which is preliminary data.</text>
</comment>
<dbReference type="InterPro" id="IPR011044">
    <property type="entry name" value="Quino_amine_DH_bsu"/>
</dbReference>
<evidence type="ECO:0008006" key="4">
    <source>
        <dbReference type="Google" id="ProtNLM"/>
    </source>
</evidence>
<evidence type="ECO:0000313" key="2">
    <source>
        <dbReference type="EMBL" id="MCW7461433.1"/>
    </source>
</evidence>
<name>A0ABT3LVQ3_9LEPT</name>
<evidence type="ECO:0000313" key="3">
    <source>
        <dbReference type="Proteomes" id="UP001209737"/>
    </source>
</evidence>
<dbReference type="InterPro" id="IPR015943">
    <property type="entry name" value="WD40/YVTN_repeat-like_dom_sf"/>
</dbReference>
<protein>
    <recommendedName>
        <fullName evidence="4">Lactonase</fullName>
    </recommendedName>
</protein>
<organism evidence="2 3">
    <name type="scientific">Leptospira limi</name>
    <dbReference type="NCBI Taxonomy" id="2950023"/>
    <lineage>
        <taxon>Bacteria</taxon>
        <taxon>Pseudomonadati</taxon>
        <taxon>Spirochaetota</taxon>
        <taxon>Spirochaetia</taxon>
        <taxon>Leptospirales</taxon>
        <taxon>Leptospiraceae</taxon>
        <taxon>Leptospira</taxon>
    </lineage>
</organism>
<feature type="signal peptide" evidence="1">
    <location>
        <begin position="1"/>
        <end position="36"/>
    </location>
</feature>
<dbReference type="RefSeq" id="WP_265374533.1">
    <property type="nucleotide sequence ID" value="NZ_JAMQPV010000001.1"/>
</dbReference>
<dbReference type="SUPFAM" id="SSF50969">
    <property type="entry name" value="YVTN repeat-like/Quinoprotein amine dehydrogenase"/>
    <property type="match status" value="1"/>
</dbReference>
<reference evidence="2 3" key="1">
    <citation type="submission" date="2022-06" db="EMBL/GenBank/DDBJ databases">
        <title>Leptospira isolates from biofilms formed at urban environments.</title>
        <authorList>
            <person name="Ribeiro P.S."/>
            <person name="Sousa T."/>
            <person name="Carvalho N."/>
            <person name="Aburjaile F."/>
            <person name="Neves F."/>
            <person name="Oliveira D."/>
            <person name="Blanco L."/>
            <person name="Lima J."/>
            <person name="Costa F."/>
            <person name="Brenig B."/>
            <person name="Soares S."/>
            <person name="Ramos R."/>
            <person name="Goes-Neto A."/>
            <person name="Matiuzzi M."/>
            <person name="Azevedo V."/>
            <person name="Ristow P."/>
        </authorList>
    </citation>
    <scope>NUCLEOTIDE SEQUENCE [LARGE SCALE GENOMIC DNA]</scope>
    <source>
        <strain evidence="2 3">VSF25</strain>
    </source>
</reference>
<sequence>MKVSRILSAYRNIHRCLCSFALLCFLLNCKPADLNAACDPASKNFFLSKLLSPNQSCLGQIDPSKSQPIHSLYLSDVSNGLLYTFNTGNDGVLSLKGSIATTLTNPFTILWNGKHLVINGGDTFKSYLRNSDGTLSLKNTYVASVTPVVIQGTTAFHPSGKFFYYTVNTATAITSFSKLQLDSEGTFSGEANTVTGQNWSVMGPIHPTGNYFMTFHKLSAATRMFYPIADVNTGAVGTPTSNATVTDTTLYPENGHCIYSSNANFMYCANNSDQGNNGSIVQMSVTSTSNAVLAPSSVLVQSPTAYLSPKSLVLHPSSQYIYAYGETNIYAYAVDQVTGVINPTVLSSVPTPGGASCTSNSNVTRLAIHPLGNMLYAVCVSTNGSNRLGSYPINSSGQLSLPTLTTIPNTTNSMNLLFVSGN</sequence>
<dbReference type="Proteomes" id="UP001209737">
    <property type="component" value="Unassembled WGS sequence"/>
</dbReference>